<dbReference type="EMBL" id="FNIV01000001">
    <property type="protein sequence ID" value="SDN63188.1"/>
    <property type="molecule type" value="Genomic_DNA"/>
</dbReference>
<gene>
    <name evidence="2" type="ORF">SAMN04487957_101206</name>
</gene>
<dbReference type="STRING" id="419597.SAMN04487957_101206"/>
<reference evidence="3" key="1">
    <citation type="submission" date="2016-10" db="EMBL/GenBank/DDBJ databases">
        <authorList>
            <person name="Varghese N."/>
            <person name="Submissions S."/>
        </authorList>
    </citation>
    <scope>NUCLEOTIDE SEQUENCE [LARGE SCALE GENOMIC DNA]</scope>
    <source>
        <strain evidence="3">CGMCC 1.6444</strain>
    </source>
</reference>
<keyword evidence="3" id="KW-1185">Reference proteome</keyword>
<evidence type="ECO:0000313" key="3">
    <source>
        <dbReference type="Proteomes" id="UP000199075"/>
    </source>
</evidence>
<keyword evidence="1" id="KW-0472">Membrane</keyword>
<evidence type="ECO:0008006" key="4">
    <source>
        <dbReference type="Google" id="ProtNLM"/>
    </source>
</evidence>
<protein>
    <recommendedName>
        <fullName evidence="4">DUF2798 domain-containing protein</fullName>
    </recommendedName>
</protein>
<sequence>MFFPPRLAPLVFAVLMSLYMVSLMTFVITWVNTGLSEGFTGRWWRAFYIAWPIAFALILVGAPRLQRLAAMLIRRPPGQG</sequence>
<dbReference type="AlphaFoldDB" id="A0A1H0CZ97"/>
<evidence type="ECO:0000256" key="1">
    <source>
        <dbReference type="SAM" id="Phobius"/>
    </source>
</evidence>
<dbReference type="OrthoDB" id="8481133at2"/>
<dbReference type="InterPro" id="IPR021529">
    <property type="entry name" value="DUF2798"/>
</dbReference>
<keyword evidence="1" id="KW-0812">Transmembrane</keyword>
<feature type="transmembrane region" description="Helical" evidence="1">
    <location>
        <begin position="43"/>
        <end position="65"/>
    </location>
</feature>
<feature type="transmembrane region" description="Helical" evidence="1">
    <location>
        <begin position="7"/>
        <end position="31"/>
    </location>
</feature>
<name>A0A1H0CZ97_9GAMM</name>
<dbReference type="Proteomes" id="UP000199075">
    <property type="component" value="Unassembled WGS sequence"/>
</dbReference>
<evidence type="ECO:0000313" key="2">
    <source>
        <dbReference type="EMBL" id="SDN63188.1"/>
    </source>
</evidence>
<proteinExistence type="predicted"/>
<dbReference type="Pfam" id="PF11391">
    <property type="entry name" value="DUF2798"/>
    <property type="match status" value="1"/>
</dbReference>
<dbReference type="RefSeq" id="WP_089676339.1">
    <property type="nucleotide sequence ID" value="NZ_FNIV01000001.1"/>
</dbReference>
<organism evidence="2 3">
    <name type="scientific">Halomonas shengliensis</name>
    <dbReference type="NCBI Taxonomy" id="419597"/>
    <lineage>
        <taxon>Bacteria</taxon>
        <taxon>Pseudomonadati</taxon>
        <taxon>Pseudomonadota</taxon>
        <taxon>Gammaproteobacteria</taxon>
        <taxon>Oceanospirillales</taxon>
        <taxon>Halomonadaceae</taxon>
        <taxon>Halomonas</taxon>
    </lineage>
</organism>
<accession>A0A1H0CZ97</accession>
<keyword evidence="1" id="KW-1133">Transmembrane helix</keyword>